<sequence>MAARGKKCRMHSRVAAAARAGPCRTAPPRRPSSRPGGTPATAASTATATRTRTALSGAPTPRKATTAATRPTPAPRQTRLAPRARTARTLPSTGRRRRRRRRSSCPGRGLPLWWTPPRSACGRRRTATMLTSDLWTNGWAWWRPGWRARGWC</sequence>
<feature type="compositionally biased region" description="Low complexity" evidence="1">
    <location>
        <begin position="33"/>
        <end position="93"/>
    </location>
</feature>
<protein>
    <submittedName>
        <fullName evidence="2">Uncharacterized protein</fullName>
    </submittedName>
</protein>
<evidence type="ECO:0000256" key="1">
    <source>
        <dbReference type="SAM" id="MobiDB-lite"/>
    </source>
</evidence>
<organism evidence="2 3">
    <name type="scientific">Tetrabaena socialis</name>
    <dbReference type="NCBI Taxonomy" id="47790"/>
    <lineage>
        <taxon>Eukaryota</taxon>
        <taxon>Viridiplantae</taxon>
        <taxon>Chlorophyta</taxon>
        <taxon>core chlorophytes</taxon>
        <taxon>Chlorophyceae</taxon>
        <taxon>CS clade</taxon>
        <taxon>Chlamydomonadales</taxon>
        <taxon>Tetrabaenaceae</taxon>
        <taxon>Tetrabaena</taxon>
    </lineage>
</organism>
<dbReference type="AlphaFoldDB" id="A0A2J7ZGM5"/>
<comment type="caution">
    <text evidence="2">The sequence shown here is derived from an EMBL/GenBank/DDBJ whole genome shotgun (WGS) entry which is preliminary data.</text>
</comment>
<dbReference type="Proteomes" id="UP000236333">
    <property type="component" value="Unassembled WGS sequence"/>
</dbReference>
<proteinExistence type="predicted"/>
<dbReference type="EMBL" id="PGGS01002945">
    <property type="protein sequence ID" value="PNG99424.1"/>
    <property type="molecule type" value="Genomic_DNA"/>
</dbReference>
<feature type="compositionally biased region" description="Low complexity" evidence="1">
    <location>
        <begin position="15"/>
        <end position="26"/>
    </location>
</feature>
<feature type="compositionally biased region" description="Basic residues" evidence="1">
    <location>
        <begin position="94"/>
        <end position="103"/>
    </location>
</feature>
<feature type="compositionally biased region" description="Basic residues" evidence="1">
    <location>
        <begin position="1"/>
        <end position="12"/>
    </location>
</feature>
<evidence type="ECO:0000313" key="2">
    <source>
        <dbReference type="EMBL" id="PNG99424.1"/>
    </source>
</evidence>
<keyword evidence="3" id="KW-1185">Reference proteome</keyword>
<evidence type="ECO:0000313" key="3">
    <source>
        <dbReference type="Proteomes" id="UP000236333"/>
    </source>
</evidence>
<accession>A0A2J7ZGM5</accession>
<gene>
    <name evidence="2" type="ORF">TSOC_014798</name>
</gene>
<feature type="region of interest" description="Disordered" evidence="1">
    <location>
        <begin position="1"/>
        <end position="110"/>
    </location>
</feature>
<name>A0A2J7ZGM5_9CHLO</name>
<reference evidence="2 3" key="1">
    <citation type="journal article" date="2017" name="Mol. Biol. Evol.">
        <title>The 4-celled Tetrabaena socialis nuclear genome reveals the essential components for genetic control of cell number at the origin of multicellularity in the volvocine lineage.</title>
        <authorList>
            <person name="Featherston J."/>
            <person name="Arakaki Y."/>
            <person name="Hanschen E.R."/>
            <person name="Ferris P.J."/>
            <person name="Michod R.E."/>
            <person name="Olson B.J.S.C."/>
            <person name="Nozaki H."/>
            <person name="Durand P.M."/>
        </authorList>
    </citation>
    <scope>NUCLEOTIDE SEQUENCE [LARGE SCALE GENOMIC DNA]</scope>
    <source>
        <strain evidence="2 3">NIES-571</strain>
    </source>
</reference>